<reference evidence="1 2" key="1">
    <citation type="submission" date="2024-04" db="EMBL/GenBank/DDBJ databases">
        <authorList>
            <person name="Waldvogel A.-M."/>
            <person name="Schoenle A."/>
        </authorList>
    </citation>
    <scope>NUCLEOTIDE SEQUENCE [LARGE SCALE GENOMIC DNA]</scope>
</reference>
<proteinExistence type="predicted"/>
<accession>A0AAV2K3A6</accession>
<organism evidence="1 2">
    <name type="scientific">Knipowitschia caucasica</name>
    <name type="common">Caucasian dwarf goby</name>
    <name type="synonym">Pomatoschistus caucasicus</name>
    <dbReference type="NCBI Taxonomy" id="637954"/>
    <lineage>
        <taxon>Eukaryota</taxon>
        <taxon>Metazoa</taxon>
        <taxon>Chordata</taxon>
        <taxon>Craniata</taxon>
        <taxon>Vertebrata</taxon>
        <taxon>Euteleostomi</taxon>
        <taxon>Actinopterygii</taxon>
        <taxon>Neopterygii</taxon>
        <taxon>Teleostei</taxon>
        <taxon>Neoteleostei</taxon>
        <taxon>Acanthomorphata</taxon>
        <taxon>Gobiaria</taxon>
        <taxon>Gobiiformes</taxon>
        <taxon>Gobioidei</taxon>
        <taxon>Gobiidae</taxon>
        <taxon>Gobiinae</taxon>
        <taxon>Knipowitschia</taxon>
    </lineage>
</organism>
<dbReference type="EMBL" id="OZ035837">
    <property type="protein sequence ID" value="CAL1582941.1"/>
    <property type="molecule type" value="Genomic_DNA"/>
</dbReference>
<sequence length="49" mass="5462">MFDILSPGFLEKYSVKASGQQEETATGSVLSKEAVLKLLDERESDLMNR</sequence>
<dbReference type="AlphaFoldDB" id="A0AAV2K3A6"/>
<dbReference type="Proteomes" id="UP001497482">
    <property type="component" value="Chromosome 15"/>
</dbReference>
<gene>
    <name evidence="1" type="ORF">KC01_LOCUS13467</name>
</gene>
<evidence type="ECO:0000313" key="2">
    <source>
        <dbReference type="Proteomes" id="UP001497482"/>
    </source>
</evidence>
<protein>
    <submittedName>
        <fullName evidence="1">Uncharacterized protein</fullName>
    </submittedName>
</protein>
<evidence type="ECO:0000313" key="1">
    <source>
        <dbReference type="EMBL" id="CAL1582941.1"/>
    </source>
</evidence>
<name>A0AAV2K3A6_KNICA</name>
<keyword evidence="2" id="KW-1185">Reference proteome</keyword>